<evidence type="ECO:0000313" key="2">
    <source>
        <dbReference type="Proteomes" id="UP000585474"/>
    </source>
</evidence>
<protein>
    <submittedName>
        <fullName evidence="1">Uncharacterized protein</fullName>
    </submittedName>
</protein>
<dbReference type="EMBL" id="BJWL01000027">
    <property type="protein sequence ID" value="GFZ18263.1"/>
    <property type="molecule type" value="Genomic_DNA"/>
</dbReference>
<keyword evidence="2" id="KW-1185">Reference proteome</keyword>
<name>A0A7J0H584_9ERIC</name>
<reference evidence="1 2" key="1">
    <citation type="submission" date="2019-07" db="EMBL/GenBank/DDBJ databases">
        <title>De Novo Assembly of kiwifruit Actinidia rufa.</title>
        <authorList>
            <person name="Sugita-Konishi S."/>
            <person name="Sato K."/>
            <person name="Mori E."/>
            <person name="Abe Y."/>
            <person name="Kisaki G."/>
            <person name="Hamano K."/>
            <person name="Suezawa K."/>
            <person name="Otani M."/>
            <person name="Fukuda T."/>
            <person name="Manabe T."/>
            <person name="Gomi K."/>
            <person name="Tabuchi M."/>
            <person name="Akimitsu K."/>
            <person name="Kataoka I."/>
        </authorList>
    </citation>
    <scope>NUCLEOTIDE SEQUENCE [LARGE SCALE GENOMIC DNA]</scope>
    <source>
        <strain evidence="2">cv. Fuchu</strain>
    </source>
</reference>
<dbReference type="Proteomes" id="UP000585474">
    <property type="component" value="Unassembled WGS sequence"/>
</dbReference>
<dbReference type="OrthoDB" id="1686658at2759"/>
<sequence length="145" mass="17008">MTSNKDIIPIGSIVRTTRKHYWETYNEIEKCSKELAVANYKLGLTSGERYWEDLTLNPLADLRDPMSQVEMFARLEDDVRQAEQAIRTTPQGEGPFKKRKENSVDYESRMRRGINVVFEELIYKLLTQIRDKSYFKKPDPMGKDP</sequence>
<accession>A0A7J0H584</accession>
<gene>
    <name evidence="1" type="ORF">Acr_27g0000020</name>
</gene>
<dbReference type="AlphaFoldDB" id="A0A7J0H584"/>
<organism evidence="1 2">
    <name type="scientific">Actinidia rufa</name>
    <dbReference type="NCBI Taxonomy" id="165716"/>
    <lineage>
        <taxon>Eukaryota</taxon>
        <taxon>Viridiplantae</taxon>
        <taxon>Streptophyta</taxon>
        <taxon>Embryophyta</taxon>
        <taxon>Tracheophyta</taxon>
        <taxon>Spermatophyta</taxon>
        <taxon>Magnoliopsida</taxon>
        <taxon>eudicotyledons</taxon>
        <taxon>Gunneridae</taxon>
        <taxon>Pentapetalae</taxon>
        <taxon>asterids</taxon>
        <taxon>Ericales</taxon>
        <taxon>Actinidiaceae</taxon>
        <taxon>Actinidia</taxon>
    </lineage>
</organism>
<comment type="caution">
    <text evidence="1">The sequence shown here is derived from an EMBL/GenBank/DDBJ whole genome shotgun (WGS) entry which is preliminary data.</text>
</comment>
<proteinExistence type="predicted"/>
<evidence type="ECO:0000313" key="1">
    <source>
        <dbReference type="EMBL" id="GFZ18263.1"/>
    </source>
</evidence>